<dbReference type="PANTHER" id="PTHR34406">
    <property type="entry name" value="PROTEIN YCEI"/>
    <property type="match status" value="1"/>
</dbReference>
<dbReference type="SMART" id="SM00867">
    <property type="entry name" value="YceI"/>
    <property type="match status" value="1"/>
</dbReference>
<reference evidence="3 4" key="1">
    <citation type="submission" date="2020-07" db="EMBL/GenBank/DDBJ databases">
        <title>Genomic Encyclopedia of Type Strains, Phase IV (KMG-V): Genome sequencing to study the core and pangenomes of soil and plant-associated prokaryotes.</title>
        <authorList>
            <person name="Whitman W."/>
        </authorList>
    </citation>
    <scope>NUCLEOTIDE SEQUENCE [LARGE SCALE GENOMIC DNA]</scope>
    <source>
        <strain evidence="3 4">M8UP30</strain>
    </source>
</reference>
<evidence type="ECO:0000313" key="3">
    <source>
        <dbReference type="EMBL" id="NYF49881.1"/>
    </source>
</evidence>
<comment type="caution">
    <text evidence="3">The sequence shown here is derived from an EMBL/GenBank/DDBJ whole genome shotgun (WGS) entry which is preliminary data.</text>
</comment>
<evidence type="ECO:0000259" key="2">
    <source>
        <dbReference type="SMART" id="SM00867"/>
    </source>
</evidence>
<accession>A0A7Y9NIB2</accession>
<dbReference type="InterPro" id="IPR007372">
    <property type="entry name" value="Lipid/polyisoprenoid-bd_YceI"/>
</dbReference>
<feature type="domain" description="Lipid/polyisoprenoid-binding YceI-like" evidence="2">
    <location>
        <begin position="51"/>
        <end position="221"/>
    </location>
</feature>
<dbReference type="Gene3D" id="2.40.128.110">
    <property type="entry name" value="Lipid/polyisoprenoid-binding, YceI-like"/>
    <property type="match status" value="1"/>
</dbReference>
<name>A0A7Y9NIB2_9BACT</name>
<dbReference type="AlphaFoldDB" id="A0A7Y9NIB2"/>
<dbReference type="Proteomes" id="UP000534186">
    <property type="component" value="Unassembled WGS sequence"/>
</dbReference>
<organism evidence="3 4">
    <name type="scientific">Tunturiibacter lichenicola</name>
    <dbReference type="NCBI Taxonomy" id="2051959"/>
    <lineage>
        <taxon>Bacteria</taxon>
        <taxon>Pseudomonadati</taxon>
        <taxon>Acidobacteriota</taxon>
        <taxon>Terriglobia</taxon>
        <taxon>Terriglobales</taxon>
        <taxon>Acidobacteriaceae</taxon>
        <taxon>Tunturiibacter</taxon>
    </lineage>
</organism>
<feature type="chain" id="PRO_5031164696" evidence="1">
    <location>
        <begin position="30"/>
        <end position="227"/>
    </location>
</feature>
<proteinExistence type="predicted"/>
<keyword evidence="1" id="KW-0732">Signal</keyword>
<dbReference type="EMBL" id="JACCCV010000001">
    <property type="protein sequence ID" value="NYF49881.1"/>
    <property type="molecule type" value="Genomic_DNA"/>
</dbReference>
<gene>
    <name evidence="3" type="ORF">HDF12_000246</name>
</gene>
<dbReference type="PANTHER" id="PTHR34406:SF1">
    <property type="entry name" value="PROTEIN YCEI"/>
    <property type="match status" value="1"/>
</dbReference>
<evidence type="ECO:0000256" key="1">
    <source>
        <dbReference type="SAM" id="SignalP"/>
    </source>
</evidence>
<evidence type="ECO:0000313" key="4">
    <source>
        <dbReference type="Proteomes" id="UP000534186"/>
    </source>
</evidence>
<sequence length="227" mass="24468">MIFKRLFNLFAMGVLLFTICVAPSTKVAAADPSAQPAQKIAVAQALPAPGTYKIDPDHSFAYFGARHHVVGLVRGRFDKVAGTITASQDLAACSVDVAIDVSSINTQISERDEDLRSPVYFDVKRFPTMTYHGRGIRRVAGGSWMMDGSLTMHGVTRVVPLTFTFNGAFSDVKPGRPARMAFHGSAGLKRADFGMGARDNLEELGGLMTTDVEIEIDVEADANSPTQ</sequence>
<dbReference type="Pfam" id="PF04264">
    <property type="entry name" value="YceI"/>
    <property type="match status" value="1"/>
</dbReference>
<dbReference type="SUPFAM" id="SSF101874">
    <property type="entry name" value="YceI-like"/>
    <property type="match status" value="1"/>
</dbReference>
<protein>
    <submittedName>
        <fullName evidence="3">Polyisoprenoid-binding protein YceI</fullName>
    </submittedName>
</protein>
<feature type="signal peptide" evidence="1">
    <location>
        <begin position="1"/>
        <end position="29"/>
    </location>
</feature>
<dbReference type="InterPro" id="IPR036761">
    <property type="entry name" value="TTHA0802/YceI-like_sf"/>
</dbReference>